<dbReference type="GO" id="GO:0003677">
    <property type="term" value="F:DNA binding"/>
    <property type="evidence" value="ECO:0007669"/>
    <property type="project" value="UniProtKB-KW"/>
</dbReference>
<evidence type="ECO:0000256" key="3">
    <source>
        <dbReference type="ARBA" id="ARBA00023163"/>
    </source>
</evidence>
<gene>
    <name evidence="5" type="ORF">DJ93_3467</name>
</gene>
<dbReference type="PATRIC" id="fig|1405.8.peg.3563"/>
<accession>A0A090YLL6</accession>
<dbReference type="EMBL" id="JMQC01000008">
    <property type="protein sequence ID" value="KFM98832.1"/>
    <property type="molecule type" value="Genomic_DNA"/>
</dbReference>
<dbReference type="Proteomes" id="UP000029389">
    <property type="component" value="Unassembled WGS sequence"/>
</dbReference>
<keyword evidence="3" id="KW-0804">Transcription</keyword>
<dbReference type="SMART" id="SM00418">
    <property type="entry name" value="HTH_ARSR"/>
    <property type="match status" value="1"/>
</dbReference>
<evidence type="ECO:0000313" key="6">
    <source>
        <dbReference type="Proteomes" id="UP000029389"/>
    </source>
</evidence>
<dbReference type="InterPro" id="IPR051081">
    <property type="entry name" value="HTH_MetalResp_TranReg"/>
</dbReference>
<keyword evidence="1" id="KW-0805">Transcription regulation</keyword>
<dbReference type="PANTHER" id="PTHR33154">
    <property type="entry name" value="TRANSCRIPTIONAL REGULATOR, ARSR FAMILY"/>
    <property type="match status" value="1"/>
</dbReference>
<dbReference type="PANTHER" id="PTHR33154:SF12">
    <property type="entry name" value="TRANSCRIPTIONAL REGULATORY PROTEIN"/>
    <property type="match status" value="1"/>
</dbReference>
<evidence type="ECO:0000313" key="5">
    <source>
        <dbReference type="EMBL" id="KFM98832.1"/>
    </source>
</evidence>
<sequence>MICYPLLMRKPFQPSRNDIRLPSVLHALSDPRRLQIVMSLGKDGEKNCAIYHDLMPKSTLTHHLKVLREAGVAQVRIEGTQHFYSLRYDDLEELFPGMLKAILQVNLEMIE</sequence>
<dbReference type="AlphaFoldDB" id="A0A090YLL6"/>
<evidence type="ECO:0000256" key="1">
    <source>
        <dbReference type="ARBA" id="ARBA00023015"/>
    </source>
</evidence>
<dbReference type="NCBIfam" id="NF033788">
    <property type="entry name" value="HTH_metalloreg"/>
    <property type="match status" value="1"/>
</dbReference>
<name>A0A090YLL6_9BACI</name>
<dbReference type="InterPro" id="IPR001845">
    <property type="entry name" value="HTH_ArsR_DNA-bd_dom"/>
</dbReference>
<proteinExistence type="predicted"/>
<protein>
    <submittedName>
        <fullName evidence="5">Bacterial regulatory, arsR family protein</fullName>
    </submittedName>
</protein>
<dbReference type="CDD" id="cd00090">
    <property type="entry name" value="HTH_ARSR"/>
    <property type="match status" value="1"/>
</dbReference>
<keyword evidence="2" id="KW-0238">DNA-binding</keyword>
<comment type="caution">
    <text evidence="5">The sequence shown here is derived from an EMBL/GenBank/DDBJ whole genome shotgun (WGS) entry which is preliminary data.</text>
</comment>
<dbReference type="PRINTS" id="PR00778">
    <property type="entry name" value="HTHARSR"/>
</dbReference>
<dbReference type="Pfam" id="PF01022">
    <property type="entry name" value="HTH_5"/>
    <property type="match status" value="1"/>
</dbReference>
<dbReference type="InterPro" id="IPR036388">
    <property type="entry name" value="WH-like_DNA-bd_sf"/>
</dbReference>
<evidence type="ECO:0000259" key="4">
    <source>
        <dbReference type="PROSITE" id="PS50987"/>
    </source>
</evidence>
<dbReference type="InterPro" id="IPR011991">
    <property type="entry name" value="ArsR-like_HTH"/>
</dbReference>
<dbReference type="GO" id="GO:0003700">
    <property type="term" value="F:DNA-binding transcription factor activity"/>
    <property type="evidence" value="ECO:0007669"/>
    <property type="project" value="InterPro"/>
</dbReference>
<dbReference type="Gene3D" id="1.10.10.10">
    <property type="entry name" value="Winged helix-like DNA-binding domain superfamily/Winged helix DNA-binding domain"/>
    <property type="match status" value="1"/>
</dbReference>
<dbReference type="InterPro" id="IPR036390">
    <property type="entry name" value="WH_DNA-bd_sf"/>
</dbReference>
<dbReference type="SUPFAM" id="SSF46785">
    <property type="entry name" value="Winged helix' DNA-binding domain"/>
    <property type="match status" value="1"/>
</dbReference>
<evidence type="ECO:0000256" key="2">
    <source>
        <dbReference type="ARBA" id="ARBA00023125"/>
    </source>
</evidence>
<feature type="domain" description="HTH arsR-type" evidence="4">
    <location>
        <begin position="13"/>
        <end position="106"/>
    </location>
</feature>
<reference evidence="5 6" key="1">
    <citation type="submission" date="2014-04" db="EMBL/GenBank/DDBJ databases">
        <authorList>
            <person name="Bishop-Lilly K.A."/>
            <person name="Broomall S.M."/>
            <person name="Chain P.S."/>
            <person name="Chertkov O."/>
            <person name="Coyne S.R."/>
            <person name="Daligault H.E."/>
            <person name="Davenport K.W."/>
            <person name="Erkkila T."/>
            <person name="Frey K.G."/>
            <person name="Gibbons H.S."/>
            <person name="Gu W."/>
            <person name="Jaissle J."/>
            <person name="Johnson S.L."/>
            <person name="Koroleva G.I."/>
            <person name="Ladner J.T."/>
            <person name="Lo C.-C."/>
            <person name="Minogue T.D."/>
            <person name="Munk C."/>
            <person name="Palacios G.F."/>
            <person name="Redden C.L."/>
            <person name="Rosenzweig C.N."/>
            <person name="Scholz M.B."/>
            <person name="Teshima H."/>
            <person name="Xu Y."/>
        </authorList>
    </citation>
    <scope>NUCLEOTIDE SEQUENCE [LARGE SCALE GENOMIC DNA]</scope>
    <source>
        <strain evidence="5 6">BHP</strain>
    </source>
</reference>
<organism evidence="5 6">
    <name type="scientific">Bacillus clarus</name>
    <dbReference type="NCBI Taxonomy" id="2338372"/>
    <lineage>
        <taxon>Bacteria</taxon>
        <taxon>Bacillati</taxon>
        <taxon>Bacillota</taxon>
        <taxon>Bacilli</taxon>
        <taxon>Bacillales</taxon>
        <taxon>Bacillaceae</taxon>
        <taxon>Bacillus</taxon>
        <taxon>Bacillus cereus group</taxon>
    </lineage>
</organism>
<dbReference type="PROSITE" id="PS50987">
    <property type="entry name" value="HTH_ARSR_2"/>
    <property type="match status" value="1"/>
</dbReference>